<comment type="caution">
    <text evidence="2">The sequence shown here is derived from an EMBL/GenBank/DDBJ whole genome shotgun (WGS) entry which is preliminary data.</text>
</comment>
<dbReference type="Pfam" id="PF01541">
    <property type="entry name" value="GIY-YIG"/>
    <property type="match status" value="1"/>
</dbReference>
<dbReference type="SUPFAM" id="SSF82771">
    <property type="entry name" value="GIY-YIG endonuclease"/>
    <property type="match status" value="1"/>
</dbReference>
<evidence type="ECO:0000259" key="1">
    <source>
        <dbReference type="PROSITE" id="PS50164"/>
    </source>
</evidence>
<gene>
    <name evidence="2" type="ORF">EJ419_00010</name>
</gene>
<proteinExistence type="predicted"/>
<sequence length="588" mass="68169">MVSSPIIYSGPYDSIDDGHLVVIPQEKKPFILNYPTVYIIHHTDGKNYVVYVGETSDIRRRTEEHLNSDPRYRDDWDELAQADDAEMYVIGHDHFNKSLTLDIENKFIHYLSSVENVSVNNRRFNDQNEYYTSDLLEPIFSKTWNKLHTLNKNIFPAKTRVEDSAIFKASPFHKLTEEQVRAKNLILDRVADSLTKERTGQLILVNGEAGSGKTVLMSTLFYELFEESKEEDSNLSGVKVHLLVNHKEQITVYEEIARKLGIYGKNKEGNKIELVSKPTSFINSHDPDIPEEIADVVIVDEAHLLLTQGRQSYRGKNQLEDLLKRAKIVVAVFDEKQILTTEEYWEKDALDRYIDLAKSHHNYITLSQQMRINSDRETIAWIRNVIDNQRLDKIPNDSHDYEIKVFDTPAAMYDAIKNKNDSIDQGLSRMVATFDWEYKAKRKDGVYSYVTIGDWTMPWNLQLPKVNDRSMDYHALSWAEQPQTIDEVGSTFTIQGFDLNYVGVIIGPSVVYRNGRIQFRPEYSKNDKATRNRTLSDGSKKKFGEELLKNELNVLLTRGVKGLYLYAVDEQLQQELLRLYKEKMNDKR</sequence>
<dbReference type="SMART" id="SM00465">
    <property type="entry name" value="GIYc"/>
    <property type="match status" value="1"/>
</dbReference>
<organism evidence="2 3">
    <name type="scientific">Alloscardovia theropitheci</name>
    <dbReference type="NCBI Taxonomy" id="2496842"/>
    <lineage>
        <taxon>Bacteria</taxon>
        <taxon>Bacillati</taxon>
        <taxon>Actinomycetota</taxon>
        <taxon>Actinomycetes</taxon>
        <taxon>Bifidobacteriales</taxon>
        <taxon>Bifidobacteriaceae</taxon>
        <taxon>Alloscardovia</taxon>
    </lineage>
</organism>
<dbReference type="SUPFAM" id="SSF52540">
    <property type="entry name" value="P-loop containing nucleoside triphosphate hydrolases"/>
    <property type="match status" value="1"/>
</dbReference>
<dbReference type="Pfam" id="PF09848">
    <property type="entry name" value="SLFN-g3_helicase"/>
    <property type="match status" value="1"/>
</dbReference>
<feature type="domain" description="GIY-YIG" evidence="1">
    <location>
        <begin position="33"/>
        <end position="117"/>
    </location>
</feature>
<evidence type="ECO:0000313" key="2">
    <source>
        <dbReference type="EMBL" id="TCD55025.1"/>
    </source>
</evidence>
<dbReference type="Gene3D" id="3.40.50.300">
    <property type="entry name" value="P-loop containing nucleotide triphosphate hydrolases"/>
    <property type="match status" value="1"/>
</dbReference>
<dbReference type="AlphaFoldDB" id="A0A4R0QUE8"/>
<dbReference type="Proteomes" id="UP000291289">
    <property type="component" value="Unassembled WGS sequence"/>
</dbReference>
<dbReference type="InterPro" id="IPR003593">
    <property type="entry name" value="AAA+_ATPase"/>
</dbReference>
<dbReference type="CDD" id="cd10439">
    <property type="entry name" value="GIY-YIG_COG3410"/>
    <property type="match status" value="1"/>
</dbReference>
<dbReference type="OrthoDB" id="3193269at2"/>
<dbReference type="InterPro" id="IPR035901">
    <property type="entry name" value="GIY-YIG_endonuc_sf"/>
</dbReference>
<dbReference type="SMART" id="SM00382">
    <property type="entry name" value="AAA"/>
    <property type="match status" value="1"/>
</dbReference>
<accession>A0A4R0QUE8</accession>
<dbReference type="InterPro" id="IPR018647">
    <property type="entry name" value="SLFN_3-like_DNA/RNA_helicase"/>
</dbReference>
<dbReference type="RefSeq" id="WP_131282875.1">
    <property type="nucleotide sequence ID" value="NZ_RXLP01000001.1"/>
</dbReference>
<name>A0A4R0QUE8_9BIFI</name>
<dbReference type="EMBL" id="RXLP01000001">
    <property type="protein sequence ID" value="TCD55025.1"/>
    <property type="molecule type" value="Genomic_DNA"/>
</dbReference>
<reference evidence="2 3" key="1">
    <citation type="submission" date="2018-12" db="EMBL/GenBank/DDBJ databases">
        <title>Alloscrdovia theropitheci sp. nov: a novel taxon from the feces of the bleeding-herat monkey (Theropithecus geleda).</title>
        <authorList>
            <person name="Modesto M."/>
        </authorList>
    </citation>
    <scope>NUCLEOTIDE SEQUENCE [LARGE SCALE GENOMIC DNA]</scope>
    <source>
        <strain evidence="2 3">GLDI4/2</strain>
    </source>
</reference>
<dbReference type="InterPro" id="IPR000305">
    <property type="entry name" value="GIY-YIG_endonuc"/>
</dbReference>
<dbReference type="InterPro" id="IPR027417">
    <property type="entry name" value="P-loop_NTPase"/>
</dbReference>
<protein>
    <submittedName>
        <fullName evidence="2">DUF2075 domain-containing protein</fullName>
    </submittedName>
</protein>
<keyword evidence="3" id="KW-1185">Reference proteome</keyword>
<evidence type="ECO:0000313" key="3">
    <source>
        <dbReference type="Proteomes" id="UP000291289"/>
    </source>
</evidence>
<dbReference type="PROSITE" id="PS50164">
    <property type="entry name" value="GIY_YIG"/>
    <property type="match status" value="1"/>
</dbReference>